<feature type="domain" description="ABC transmembrane type-1" evidence="11">
    <location>
        <begin position="620"/>
        <end position="901"/>
    </location>
</feature>
<keyword evidence="6 9" id="KW-1133">Transmembrane helix</keyword>
<evidence type="ECO:0008006" key="14">
    <source>
        <dbReference type="Google" id="ProtNLM"/>
    </source>
</evidence>
<dbReference type="SUPFAM" id="SSF52540">
    <property type="entry name" value="P-loop containing nucleoside triphosphate hydrolases"/>
    <property type="match status" value="2"/>
</dbReference>
<feature type="transmembrane region" description="Helical" evidence="9">
    <location>
        <begin position="722"/>
        <end position="745"/>
    </location>
</feature>
<evidence type="ECO:0000256" key="9">
    <source>
        <dbReference type="SAM" id="Phobius"/>
    </source>
</evidence>
<accession>A0ABR3ZBC2</accession>
<dbReference type="Pfam" id="PF00005">
    <property type="entry name" value="ABC_tran"/>
    <property type="match status" value="2"/>
</dbReference>
<organism evidence="12 13">
    <name type="scientific">Sporothrix stenoceras</name>
    <dbReference type="NCBI Taxonomy" id="5173"/>
    <lineage>
        <taxon>Eukaryota</taxon>
        <taxon>Fungi</taxon>
        <taxon>Dikarya</taxon>
        <taxon>Ascomycota</taxon>
        <taxon>Pezizomycotina</taxon>
        <taxon>Sordariomycetes</taxon>
        <taxon>Sordariomycetidae</taxon>
        <taxon>Ophiostomatales</taxon>
        <taxon>Ophiostomataceae</taxon>
        <taxon>Sporothrix</taxon>
    </lineage>
</organism>
<dbReference type="SUPFAM" id="SSF90123">
    <property type="entry name" value="ABC transporter transmembrane region"/>
    <property type="match status" value="2"/>
</dbReference>
<gene>
    <name evidence="12" type="ORF">Sste5346_003770</name>
</gene>
<dbReference type="InterPro" id="IPR050173">
    <property type="entry name" value="ABC_transporter_C-like"/>
</dbReference>
<feature type="transmembrane region" description="Helical" evidence="9">
    <location>
        <begin position="649"/>
        <end position="677"/>
    </location>
</feature>
<dbReference type="CDD" id="cd18580">
    <property type="entry name" value="ABC_6TM_ABCC_D2"/>
    <property type="match status" value="1"/>
</dbReference>
<dbReference type="PROSITE" id="PS50893">
    <property type="entry name" value="ABC_TRANSPORTER_2"/>
    <property type="match status" value="2"/>
</dbReference>
<feature type="transmembrane region" description="Helical" evidence="9">
    <location>
        <begin position="141"/>
        <end position="164"/>
    </location>
</feature>
<evidence type="ECO:0000256" key="7">
    <source>
        <dbReference type="ARBA" id="ARBA00023136"/>
    </source>
</evidence>
<feature type="transmembrane region" description="Helical" evidence="9">
    <location>
        <begin position="867"/>
        <end position="885"/>
    </location>
</feature>
<dbReference type="InterPro" id="IPR003593">
    <property type="entry name" value="AAA+_ATPase"/>
</dbReference>
<protein>
    <recommendedName>
        <fullName evidence="14">ABC transporter</fullName>
    </recommendedName>
</protein>
<evidence type="ECO:0000256" key="5">
    <source>
        <dbReference type="ARBA" id="ARBA00022840"/>
    </source>
</evidence>
<dbReference type="PROSITE" id="PS00211">
    <property type="entry name" value="ABC_TRANSPORTER_1"/>
    <property type="match status" value="1"/>
</dbReference>
<comment type="caution">
    <text evidence="12">The sequence shown here is derived from an EMBL/GenBank/DDBJ whole genome shotgun (WGS) entry which is preliminary data.</text>
</comment>
<keyword evidence="3 9" id="KW-0812">Transmembrane</keyword>
<feature type="domain" description="ABC transporter" evidence="10">
    <location>
        <begin position="942"/>
        <end position="1194"/>
    </location>
</feature>
<feature type="transmembrane region" description="Helical" evidence="9">
    <location>
        <begin position="689"/>
        <end position="710"/>
    </location>
</feature>
<evidence type="ECO:0000256" key="8">
    <source>
        <dbReference type="SAM" id="MobiDB-lite"/>
    </source>
</evidence>
<feature type="transmembrane region" description="Helical" evidence="9">
    <location>
        <begin position="835"/>
        <end position="855"/>
    </location>
</feature>
<sequence length="1195" mass="129330">MAFNYAQPFLIMQATSYVQQPVDGEDDSRRNNGYGLIGAAALIYLGIAISRGQYNYHLYRSVTKVRGCLVGLIYQKTLTASSSPQSPVSGNKSSADGDAKAALALMGADVDRIALTVEKVYEIGACTVEAAIAIWLLERQIGWACIAPVVLGIISFAGNSVVAARTPGRLKQWMGATQARVSLTATLLRHMRSIKAQGQTAPQAFETLQAARDHELERSAHFRLLVALMNLCGALPRLLSAPLAFALFVLPFSSSFVQEGGLTAARAFTTLSLLELLTTPLGTVLQSIPQVTAAKACFDRIQDYLLREDVGSTLAAEDRSSAEASGPSTPTRDIEEKKTATAREAPVKLEIPIVQLDCVSFGYPAHKFDDAALPIIKDLSLTVNTGQLVIVVGPAGCGKTTLLKAIAGSVTPTKGRLTRRHTEMAYCQQAPWLVNTSVRSNIVGPSVGNDVDDAWYNIVREACALNDKDSQEKFPEGDEVVGSGGAALSGGQKQRVALARAVYARKPAVVLDDVLNALDAKTEHSVFSALLAPGGLLRRGDTTVIMATSSFHHLAMAEADLILLMHADGSSTQYRSYLDMGSDVVAEIERLRAIPTDNRDLRCYQTYGQSMGWTRAWIFLAIAILFAVVSKISQYWVTRFTDNVDINRGLFIGVYFLFSVVAVILSLASFWWMMIIIIPVSGSNLHKMLLTAVFHAPLSFITSTDVGVILNRFSQDMNYATAYLPISTMNTVTTVLVCIVQFAFIASGSGYLAIALPFLVGVVYLLQKFYLATSRQLRFLDLENKSPLYTSVSETVEGLPTIRAFGWARAFAADFLHRLDDSQRPVYMLYCIQRWLNLVLDLIVAALAVLLLAFATQLRSTSIGGGASAAAAAALGLAMINMLGFGQSLSQFVFFYTELETSLGAIARIREYATEIVPEDGPYDRGGDLTPVADSWPEHGDIVFDHVTASYSVSDGSDASLDVLKNVSLHIPAGKLVGLRGRTGSGKSSLTLALLGLIDLRGPGSISIDGVNLAKVRKQTIRNRITTVPQEPFFPPTHSHRKVLAGTRDESGLTDAEIMSALDAVGLLDHIKSQLREKDGSDEKSDDENKHRAILDRPMSDLPLSAGQQQQFGMASALLQQNRIIILDECTSAMDAATEARVKQLLKSPEHNFAGKTVLMVVHRASMLDVCDIVVEMDNGRVVRIEDKSGEGALN</sequence>
<evidence type="ECO:0000259" key="10">
    <source>
        <dbReference type="PROSITE" id="PS50893"/>
    </source>
</evidence>
<feature type="domain" description="ABC transmembrane type-1" evidence="11">
    <location>
        <begin position="1"/>
        <end position="293"/>
    </location>
</feature>
<dbReference type="EMBL" id="JAWCUI010000017">
    <property type="protein sequence ID" value="KAL1897918.1"/>
    <property type="molecule type" value="Genomic_DNA"/>
</dbReference>
<dbReference type="PANTHER" id="PTHR24223">
    <property type="entry name" value="ATP-BINDING CASSETTE SUB-FAMILY C"/>
    <property type="match status" value="1"/>
</dbReference>
<dbReference type="PROSITE" id="PS50929">
    <property type="entry name" value="ABC_TM1F"/>
    <property type="match status" value="2"/>
</dbReference>
<keyword evidence="4" id="KW-0547">Nucleotide-binding</keyword>
<evidence type="ECO:0000256" key="4">
    <source>
        <dbReference type="ARBA" id="ARBA00022741"/>
    </source>
</evidence>
<evidence type="ECO:0000256" key="1">
    <source>
        <dbReference type="ARBA" id="ARBA00004141"/>
    </source>
</evidence>
<evidence type="ECO:0000256" key="6">
    <source>
        <dbReference type="ARBA" id="ARBA00022989"/>
    </source>
</evidence>
<feature type="compositionally biased region" description="Basic and acidic residues" evidence="8">
    <location>
        <begin position="332"/>
        <end position="341"/>
    </location>
</feature>
<feature type="compositionally biased region" description="Polar residues" evidence="8">
    <location>
        <begin position="322"/>
        <end position="331"/>
    </location>
</feature>
<keyword evidence="5" id="KW-0067">ATP-binding</keyword>
<feature type="region of interest" description="Disordered" evidence="8">
    <location>
        <begin position="316"/>
        <end position="341"/>
    </location>
</feature>
<dbReference type="Gene3D" id="3.40.50.300">
    <property type="entry name" value="P-loop containing nucleotide triphosphate hydrolases"/>
    <property type="match status" value="2"/>
</dbReference>
<feature type="transmembrane region" description="Helical" evidence="9">
    <location>
        <begin position="751"/>
        <end position="771"/>
    </location>
</feature>
<evidence type="ECO:0000256" key="2">
    <source>
        <dbReference type="ARBA" id="ARBA00022448"/>
    </source>
</evidence>
<dbReference type="InterPro" id="IPR036640">
    <property type="entry name" value="ABC1_TM_sf"/>
</dbReference>
<evidence type="ECO:0000259" key="11">
    <source>
        <dbReference type="PROSITE" id="PS50929"/>
    </source>
</evidence>
<reference evidence="12 13" key="1">
    <citation type="journal article" date="2024" name="IMA Fungus">
        <title>IMA Genome - F19 : A genome assembly and annotation guide to empower mycologists, including annotated draft genome sequences of Ceratocystis pirilliformis, Diaporthe australafricana, Fusarium ophioides, Paecilomyces lecythidis, and Sporothrix stenoceras.</title>
        <authorList>
            <person name="Aylward J."/>
            <person name="Wilson A.M."/>
            <person name="Visagie C.M."/>
            <person name="Spraker J."/>
            <person name="Barnes I."/>
            <person name="Buitendag C."/>
            <person name="Ceriani C."/>
            <person name="Del Mar Angel L."/>
            <person name="du Plessis D."/>
            <person name="Fuchs T."/>
            <person name="Gasser K."/>
            <person name="Kramer D."/>
            <person name="Li W."/>
            <person name="Munsamy K."/>
            <person name="Piso A."/>
            <person name="Price J.L."/>
            <person name="Sonnekus B."/>
            <person name="Thomas C."/>
            <person name="van der Nest A."/>
            <person name="van Dijk A."/>
            <person name="van Heerden A."/>
            <person name="van Vuuren N."/>
            <person name="Yilmaz N."/>
            <person name="Duong T.A."/>
            <person name="van der Merwe N.A."/>
            <person name="Wingfield M.J."/>
            <person name="Wingfield B.D."/>
        </authorList>
    </citation>
    <scope>NUCLEOTIDE SEQUENCE [LARGE SCALE GENOMIC DNA]</scope>
    <source>
        <strain evidence="12 13">CMW 5346</strain>
    </source>
</reference>
<feature type="transmembrane region" description="Helical" evidence="9">
    <location>
        <begin position="616"/>
        <end position="637"/>
    </location>
</feature>
<keyword evidence="13" id="KW-1185">Reference proteome</keyword>
<feature type="transmembrane region" description="Helical" evidence="9">
    <location>
        <begin position="34"/>
        <end position="54"/>
    </location>
</feature>
<evidence type="ECO:0000256" key="3">
    <source>
        <dbReference type="ARBA" id="ARBA00022692"/>
    </source>
</evidence>
<proteinExistence type="predicted"/>
<dbReference type="PANTHER" id="PTHR24223:SF399">
    <property type="entry name" value="ABC TRANSPORTER ATNG"/>
    <property type="match status" value="1"/>
</dbReference>
<comment type="subcellular location">
    <subcellularLocation>
        <location evidence="1">Membrane</location>
        <topology evidence="1">Multi-pass membrane protein</topology>
    </subcellularLocation>
</comment>
<dbReference type="InterPro" id="IPR017871">
    <property type="entry name" value="ABC_transporter-like_CS"/>
</dbReference>
<dbReference type="Gene3D" id="1.20.1560.10">
    <property type="entry name" value="ABC transporter type 1, transmembrane domain"/>
    <property type="match status" value="2"/>
</dbReference>
<dbReference type="InterPro" id="IPR003439">
    <property type="entry name" value="ABC_transporter-like_ATP-bd"/>
</dbReference>
<evidence type="ECO:0000313" key="12">
    <source>
        <dbReference type="EMBL" id="KAL1897918.1"/>
    </source>
</evidence>
<keyword evidence="2" id="KW-0813">Transport</keyword>
<dbReference type="SMART" id="SM00382">
    <property type="entry name" value="AAA"/>
    <property type="match status" value="2"/>
</dbReference>
<name>A0ABR3ZBC2_9PEZI</name>
<dbReference type="InterPro" id="IPR027417">
    <property type="entry name" value="P-loop_NTPase"/>
</dbReference>
<dbReference type="Pfam" id="PF00664">
    <property type="entry name" value="ABC_membrane"/>
    <property type="match status" value="1"/>
</dbReference>
<dbReference type="InterPro" id="IPR044726">
    <property type="entry name" value="ABCC_6TM_D2"/>
</dbReference>
<feature type="domain" description="ABC transporter" evidence="10">
    <location>
        <begin position="354"/>
        <end position="592"/>
    </location>
</feature>
<dbReference type="Proteomes" id="UP001583186">
    <property type="component" value="Unassembled WGS sequence"/>
</dbReference>
<dbReference type="InterPro" id="IPR011527">
    <property type="entry name" value="ABC1_TM_dom"/>
</dbReference>
<keyword evidence="7 9" id="KW-0472">Membrane</keyword>
<evidence type="ECO:0000313" key="13">
    <source>
        <dbReference type="Proteomes" id="UP001583186"/>
    </source>
</evidence>